<evidence type="ECO:0000256" key="10">
    <source>
        <dbReference type="ARBA" id="ARBA00038897"/>
    </source>
</evidence>
<dbReference type="PANTHER" id="PTHR11748">
    <property type="entry name" value="D-LACTATE DEHYDROGENASE"/>
    <property type="match status" value="1"/>
</dbReference>
<protein>
    <recommendedName>
        <fullName evidence="14">Probable D-lactate dehydrogenase, mitochondrial</fullName>
        <ecNumber evidence="10">1.1.2.4</ecNumber>
    </recommendedName>
</protein>
<dbReference type="Gene3D" id="1.10.45.10">
    <property type="entry name" value="Vanillyl-alcohol Oxidase, Chain A, domain 4"/>
    <property type="match status" value="1"/>
</dbReference>
<dbReference type="SUPFAM" id="SSF55103">
    <property type="entry name" value="FAD-linked oxidases, C-terminal domain"/>
    <property type="match status" value="1"/>
</dbReference>
<evidence type="ECO:0000256" key="3">
    <source>
        <dbReference type="ARBA" id="ARBA00008000"/>
    </source>
</evidence>
<dbReference type="InterPro" id="IPR004113">
    <property type="entry name" value="FAD-bd_oxidored_4_C"/>
</dbReference>
<evidence type="ECO:0000256" key="2">
    <source>
        <dbReference type="ARBA" id="ARBA00004173"/>
    </source>
</evidence>
<keyword evidence="4" id="KW-0285">Flavoprotein</keyword>
<dbReference type="Ensembl" id="ENSDCDT00010033965.1">
    <property type="protein sequence ID" value="ENSDCDP00010027474.1"/>
    <property type="gene ID" value="ENSDCDG00010017372.1"/>
</dbReference>
<dbReference type="FunFam" id="1.10.45.10:FF:000001">
    <property type="entry name" value="D-lactate dehydrogenase mitochondrial"/>
    <property type="match status" value="1"/>
</dbReference>
<evidence type="ECO:0000259" key="15">
    <source>
        <dbReference type="PROSITE" id="PS51387"/>
    </source>
</evidence>
<dbReference type="PANTHER" id="PTHR11748:SF111">
    <property type="entry name" value="D-LACTATE DEHYDROGENASE, MITOCHONDRIAL-RELATED"/>
    <property type="match status" value="1"/>
</dbReference>
<dbReference type="InterPro" id="IPR016169">
    <property type="entry name" value="FAD-bd_PCMH_sub2"/>
</dbReference>
<dbReference type="EC" id="1.1.2.4" evidence="10"/>
<dbReference type="Proteomes" id="UP000694580">
    <property type="component" value="Chromosome 7"/>
</dbReference>
<dbReference type="FunFam" id="3.30.43.10:FF:000010">
    <property type="entry name" value="probable D-lactate dehydrogenase, mitochondrial"/>
    <property type="match status" value="1"/>
</dbReference>
<dbReference type="AlphaFoldDB" id="A0AAY4C3I4"/>
<dbReference type="InterPro" id="IPR016166">
    <property type="entry name" value="FAD-bd_PCMH"/>
</dbReference>
<dbReference type="FunFam" id="3.30.70.2740:FF:000001">
    <property type="entry name" value="D-lactate dehydrogenase mitochondrial"/>
    <property type="match status" value="1"/>
</dbReference>
<keyword evidence="7" id="KW-0007">Acetylation</keyword>
<keyword evidence="17" id="KW-1185">Reference proteome</keyword>
<dbReference type="FunFam" id="3.30.465.10:FF:000030">
    <property type="entry name" value="probable D-lactate dehydrogenase, mitochondrial"/>
    <property type="match status" value="1"/>
</dbReference>
<dbReference type="SUPFAM" id="SSF56176">
    <property type="entry name" value="FAD-binding/transporter-associated domain-like"/>
    <property type="match status" value="1"/>
</dbReference>
<comment type="subcellular location">
    <subcellularLocation>
        <location evidence="2">Mitochondrion</location>
    </subcellularLocation>
</comment>
<gene>
    <name evidence="16" type="primary">LDHD</name>
</gene>
<name>A0AAY4C3I4_9TELE</name>
<dbReference type="Gene3D" id="3.30.465.10">
    <property type="match status" value="1"/>
</dbReference>
<comment type="catalytic activity">
    <reaction evidence="11">
        <text>(R)-lactate + 2 Fe(III)-[cytochrome c] = 2 Fe(II)-[cytochrome c] + pyruvate + 2 H(+)</text>
        <dbReference type="Rhea" id="RHEA:13521"/>
        <dbReference type="Rhea" id="RHEA-COMP:10350"/>
        <dbReference type="Rhea" id="RHEA-COMP:14399"/>
        <dbReference type="ChEBI" id="CHEBI:15361"/>
        <dbReference type="ChEBI" id="CHEBI:15378"/>
        <dbReference type="ChEBI" id="CHEBI:16004"/>
        <dbReference type="ChEBI" id="CHEBI:29033"/>
        <dbReference type="ChEBI" id="CHEBI:29034"/>
        <dbReference type="EC" id="1.1.2.4"/>
    </reaction>
    <physiologicalReaction direction="left-to-right" evidence="11">
        <dbReference type="Rhea" id="RHEA:13522"/>
    </physiologicalReaction>
</comment>
<organism evidence="16 17">
    <name type="scientific">Denticeps clupeoides</name>
    <name type="common">denticle herring</name>
    <dbReference type="NCBI Taxonomy" id="299321"/>
    <lineage>
        <taxon>Eukaryota</taxon>
        <taxon>Metazoa</taxon>
        <taxon>Chordata</taxon>
        <taxon>Craniata</taxon>
        <taxon>Vertebrata</taxon>
        <taxon>Euteleostomi</taxon>
        <taxon>Actinopterygii</taxon>
        <taxon>Neopterygii</taxon>
        <taxon>Teleostei</taxon>
        <taxon>Clupei</taxon>
        <taxon>Clupeiformes</taxon>
        <taxon>Denticipitoidei</taxon>
        <taxon>Denticipitidae</taxon>
        <taxon>Denticeps</taxon>
    </lineage>
</organism>
<dbReference type="InterPro" id="IPR006094">
    <property type="entry name" value="Oxid_FAD_bind_N"/>
</dbReference>
<dbReference type="GO" id="GO:0005739">
    <property type="term" value="C:mitochondrion"/>
    <property type="evidence" value="ECO:0007669"/>
    <property type="project" value="UniProtKB-SubCell"/>
</dbReference>
<evidence type="ECO:0000313" key="16">
    <source>
        <dbReference type="Ensembl" id="ENSDCDP00010027474.1"/>
    </source>
</evidence>
<dbReference type="Gene3D" id="3.30.70.2740">
    <property type="match status" value="1"/>
</dbReference>
<evidence type="ECO:0000313" key="17">
    <source>
        <dbReference type="Proteomes" id="UP000694580"/>
    </source>
</evidence>
<reference evidence="16 17" key="1">
    <citation type="submission" date="2020-06" db="EMBL/GenBank/DDBJ databases">
        <authorList>
            <consortium name="Wellcome Sanger Institute Data Sharing"/>
        </authorList>
    </citation>
    <scope>NUCLEOTIDE SEQUENCE [LARGE SCALE GENOMIC DNA]</scope>
</reference>
<evidence type="ECO:0000256" key="7">
    <source>
        <dbReference type="ARBA" id="ARBA00022990"/>
    </source>
</evidence>
<evidence type="ECO:0000256" key="8">
    <source>
        <dbReference type="ARBA" id="ARBA00023002"/>
    </source>
</evidence>
<accession>A0AAY4C3I4</accession>
<comment type="subunit">
    <text evidence="13">Interacts with CSRP3.</text>
</comment>
<keyword evidence="5" id="KW-0274">FAD</keyword>
<evidence type="ECO:0000256" key="12">
    <source>
        <dbReference type="ARBA" id="ARBA00053432"/>
    </source>
</evidence>
<dbReference type="GO" id="GO:0004458">
    <property type="term" value="F:D-lactate dehydrogenase (cytochrome) activity"/>
    <property type="evidence" value="ECO:0007669"/>
    <property type="project" value="UniProtKB-EC"/>
</dbReference>
<comment type="similarity">
    <text evidence="3">Belongs to the FAD-binding oxidoreductase/transferase type 4 family.</text>
</comment>
<proteinExistence type="inferred from homology"/>
<dbReference type="Pfam" id="PF02913">
    <property type="entry name" value="FAD-oxidase_C"/>
    <property type="match status" value="1"/>
</dbReference>
<dbReference type="InterPro" id="IPR036318">
    <property type="entry name" value="FAD-bd_PCMH-like_sf"/>
</dbReference>
<dbReference type="Pfam" id="PF01565">
    <property type="entry name" value="FAD_binding_4"/>
    <property type="match status" value="1"/>
</dbReference>
<keyword evidence="6" id="KW-0809">Transit peptide</keyword>
<evidence type="ECO:0000256" key="9">
    <source>
        <dbReference type="ARBA" id="ARBA00023128"/>
    </source>
</evidence>
<keyword evidence="9" id="KW-0496">Mitochondrion</keyword>
<dbReference type="GO" id="GO:1903457">
    <property type="term" value="P:lactate catabolic process"/>
    <property type="evidence" value="ECO:0007669"/>
    <property type="project" value="TreeGrafter"/>
</dbReference>
<comment type="cofactor">
    <cofactor evidence="1">
        <name>FAD</name>
        <dbReference type="ChEBI" id="CHEBI:57692"/>
    </cofactor>
</comment>
<evidence type="ECO:0000256" key="4">
    <source>
        <dbReference type="ARBA" id="ARBA00022630"/>
    </source>
</evidence>
<evidence type="ECO:0000256" key="11">
    <source>
        <dbReference type="ARBA" id="ARBA00051477"/>
    </source>
</evidence>
<dbReference type="GeneTree" id="ENSGT00940000158705"/>
<dbReference type="InterPro" id="IPR016164">
    <property type="entry name" value="FAD-linked_Oxase-like_C"/>
</dbReference>
<reference evidence="16" key="2">
    <citation type="submission" date="2025-08" db="UniProtKB">
        <authorList>
            <consortium name="Ensembl"/>
        </authorList>
    </citation>
    <scope>IDENTIFICATION</scope>
</reference>
<reference evidence="16" key="3">
    <citation type="submission" date="2025-09" db="UniProtKB">
        <authorList>
            <consortium name="Ensembl"/>
        </authorList>
    </citation>
    <scope>IDENTIFICATION</scope>
</reference>
<evidence type="ECO:0000256" key="14">
    <source>
        <dbReference type="ARBA" id="ARBA00072812"/>
    </source>
</evidence>
<evidence type="ECO:0000256" key="6">
    <source>
        <dbReference type="ARBA" id="ARBA00022946"/>
    </source>
</evidence>
<evidence type="ECO:0000256" key="5">
    <source>
        <dbReference type="ARBA" id="ARBA00022827"/>
    </source>
</evidence>
<comment type="function">
    <text evidence="12">Involved in D-lactate, but not L-lactate catabolic process.</text>
</comment>
<dbReference type="InterPro" id="IPR016171">
    <property type="entry name" value="Vanillyl_alc_oxidase_C-sub2"/>
</dbReference>
<dbReference type="GO" id="GO:0071949">
    <property type="term" value="F:FAD binding"/>
    <property type="evidence" value="ECO:0007669"/>
    <property type="project" value="InterPro"/>
</dbReference>
<evidence type="ECO:0000256" key="13">
    <source>
        <dbReference type="ARBA" id="ARBA00063083"/>
    </source>
</evidence>
<sequence length="505" mass="54724">MSTALFRKPLCSALVLFNKTLHRCPEKRRYAIKSGILERVVAAFQSISGDAGVSLGDTVREQHGRDESVHRCHPPDVVVFPRSVEEVSALAKICHHHRLPIIPFGTGTGLEGGVGAVRGGVCFSMRKMDQVLDLHQEDFDVTVEPGVTRKALNSYLRDTGLWFPVDPGADASLCGMAATSASGTNAVRYGTMRENVLNLEVVLADGTVLHTAGRGRRSRKTSAGYNLTNLFVGSEGTLGVLTKATLRLYGIPETMVSAVCSFPSVQAAVDSTVQVLQAGVPIARIEFLDDVMIDACNRFNSLSYPVAPTLFLEFHGSTRSLEEQVAITEEIAKDNGGSDFSWAQDEESRGRLWKARHDAWYAALALRPGCKAYATDVCVPLSCLPEVVVATKKDLIRNGLTGPIAGHVGDGNFHCIMVLDPNDQEEVGQVHQFTERLARRALAMDGTCTGEHGVGLGKRVLLREEVGPLAIEVMQGLKATLDPKNLMNPGKVFPRFKSHLLPLCL</sequence>
<feature type="domain" description="FAD-binding PCMH-type" evidence="15">
    <location>
        <begin position="70"/>
        <end position="251"/>
    </location>
</feature>
<dbReference type="GO" id="GO:0008720">
    <property type="term" value="F:D-lactate dehydrogenase (NAD+) activity"/>
    <property type="evidence" value="ECO:0007669"/>
    <property type="project" value="TreeGrafter"/>
</dbReference>
<keyword evidence="8" id="KW-0560">Oxidoreductase</keyword>
<dbReference type="PROSITE" id="PS51387">
    <property type="entry name" value="FAD_PCMH"/>
    <property type="match status" value="1"/>
</dbReference>
<evidence type="ECO:0000256" key="1">
    <source>
        <dbReference type="ARBA" id="ARBA00001974"/>
    </source>
</evidence>